<dbReference type="Proteomes" id="UP000789525">
    <property type="component" value="Unassembled WGS sequence"/>
</dbReference>
<keyword evidence="2" id="KW-1185">Reference proteome</keyword>
<dbReference type="EMBL" id="CAJVPT010014547">
    <property type="protein sequence ID" value="CAG8605409.1"/>
    <property type="molecule type" value="Genomic_DNA"/>
</dbReference>
<name>A0ACA9MQF4_9GLOM</name>
<accession>A0ACA9MQF4</accession>
<evidence type="ECO:0000313" key="1">
    <source>
        <dbReference type="EMBL" id="CAG8605409.1"/>
    </source>
</evidence>
<protein>
    <submittedName>
        <fullName evidence="1">2200_t:CDS:1</fullName>
    </submittedName>
</protein>
<proteinExistence type="predicted"/>
<comment type="caution">
    <text evidence="1">The sequence shown here is derived from an EMBL/GenBank/DDBJ whole genome shotgun (WGS) entry which is preliminary data.</text>
</comment>
<evidence type="ECO:0000313" key="2">
    <source>
        <dbReference type="Proteomes" id="UP000789525"/>
    </source>
</evidence>
<reference evidence="1" key="1">
    <citation type="submission" date="2021-06" db="EMBL/GenBank/DDBJ databases">
        <authorList>
            <person name="Kallberg Y."/>
            <person name="Tangrot J."/>
            <person name="Rosling A."/>
        </authorList>
    </citation>
    <scope>NUCLEOTIDE SEQUENCE</scope>
    <source>
        <strain evidence="1">CL356</strain>
    </source>
</reference>
<sequence length="451" mass="50307">MCFSAAKWKREEVQDHKFDFVDVADFYEDSILRKLKYSVLFMIVLKSILVYIADMWTAGILLIFDRWGSSVQPKIPFFISKWIYVGCIFMSFLLLAWDIKKARHIIATRDISYAFTSTIAYRFYTLRSYKISELLKKKVQKRVQKRQQEATAEAKGDFSHLKNKKGGEKEMLRQPKLPIFQDDAPLLPPYGQIPYANPPDAMMLPPYGSRSGTPGPTRPGTPVSRSGTLGTRAGTPVPRTGTPGPRPGVPGNGPPGSQRGPFMSRRNSNSSIRSDMTGYSAYSGTTTYTLSGPGYPVPSRSHTPIPSRSHTPVPRAYTPAQMPRQQNPGIDAESLYGGAFDGYDFDHEDSSHTADEFNAVVDNFRSDNMSQTIIDTRRMPPPAAYPPHMRSNSPTPSVSSTTSSRVRPQQTRTVNADVSVSSRYYQSDQRGPRQNNYAQQGGGQAKPDSIY</sequence>
<organism evidence="1 2">
    <name type="scientific">Acaulospora colombiana</name>
    <dbReference type="NCBI Taxonomy" id="27376"/>
    <lineage>
        <taxon>Eukaryota</taxon>
        <taxon>Fungi</taxon>
        <taxon>Fungi incertae sedis</taxon>
        <taxon>Mucoromycota</taxon>
        <taxon>Glomeromycotina</taxon>
        <taxon>Glomeromycetes</taxon>
        <taxon>Diversisporales</taxon>
        <taxon>Acaulosporaceae</taxon>
        <taxon>Acaulospora</taxon>
    </lineage>
</organism>
<gene>
    <name evidence="1" type="ORF">ACOLOM_LOCUS6833</name>
</gene>